<evidence type="ECO:0000313" key="2">
    <source>
        <dbReference type="EMBL" id="MBL4953244.1"/>
    </source>
</evidence>
<keyword evidence="3" id="KW-1185">Reference proteome</keyword>
<evidence type="ECO:0000313" key="3">
    <source>
        <dbReference type="Proteomes" id="UP000623967"/>
    </source>
</evidence>
<accession>A0ABS1TPJ1</accession>
<name>A0ABS1TPJ1_9BACI</name>
<evidence type="ECO:0000256" key="1">
    <source>
        <dbReference type="SAM" id="MobiDB-lite"/>
    </source>
</evidence>
<gene>
    <name evidence="2" type="ORF">JK635_13595</name>
</gene>
<protein>
    <submittedName>
        <fullName evidence="2">DUF4023 domain-containing protein</fullName>
    </submittedName>
</protein>
<dbReference type="EMBL" id="JAESWB010000181">
    <property type="protein sequence ID" value="MBL4953244.1"/>
    <property type="molecule type" value="Genomic_DNA"/>
</dbReference>
<dbReference type="Proteomes" id="UP000623967">
    <property type="component" value="Unassembled WGS sequence"/>
</dbReference>
<dbReference type="InterPro" id="IPR025097">
    <property type="entry name" value="DUF4023"/>
</dbReference>
<reference evidence="2 3" key="1">
    <citation type="submission" date="2021-01" db="EMBL/GenBank/DDBJ databases">
        <title>Genome public.</title>
        <authorList>
            <person name="Liu C."/>
            <person name="Sun Q."/>
        </authorList>
    </citation>
    <scope>NUCLEOTIDE SEQUENCE [LARGE SCALE GENOMIC DNA]</scope>
    <source>
        <strain evidence="2 3">YIM B02564</strain>
    </source>
</reference>
<feature type="compositionally biased region" description="Basic and acidic residues" evidence="1">
    <location>
        <begin position="9"/>
        <end position="22"/>
    </location>
</feature>
<proteinExistence type="predicted"/>
<feature type="region of interest" description="Disordered" evidence="1">
    <location>
        <begin position="1"/>
        <end position="42"/>
    </location>
</feature>
<sequence>MMEQGSTHEFVEKLHEKQEKNRKNQHRQGDNAPSKRLPNKEH</sequence>
<dbReference type="RefSeq" id="WP_202654503.1">
    <property type="nucleotide sequence ID" value="NZ_JAESWB010000181.1"/>
</dbReference>
<dbReference type="Pfam" id="PF13215">
    <property type="entry name" value="DUF4023"/>
    <property type="match status" value="1"/>
</dbReference>
<organism evidence="2 3">
    <name type="scientific">Neobacillus paridis</name>
    <dbReference type="NCBI Taxonomy" id="2803862"/>
    <lineage>
        <taxon>Bacteria</taxon>
        <taxon>Bacillati</taxon>
        <taxon>Bacillota</taxon>
        <taxon>Bacilli</taxon>
        <taxon>Bacillales</taxon>
        <taxon>Bacillaceae</taxon>
        <taxon>Neobacillus</taxon>
    </lineage>
</organism>
<comment type="caution">
    <text evidence="2">The sequence shown here is derived from an EMBL/GenBank/DDBJ whole genome shotgun (WGS) entry which is preliminary data.</text>
</comment>